<evidence type="ECO:0000313" key="3">
    <source>
        <dbReference type="Proteomes" id="UP000596247"/>
    </source>
</evidence>
<protein>
    <submittedName>
        <fullName evidence="2">Uncharacterized protein</fullName>
    </submittedName>
</protein>
<gene>
    <name evidence="2" type="ORF">LLCLJKAH_00284</name>
</gene>
<keyword evidence="1" id="KW-1133">Transmembrane helix</keyword>
<name>A0A7R8MKF3_9CAUD</name>
<feature type="transmembrane region" description="Helical" evidence="1">
    <location>
        <begin position="30"/>
        <end position="48"/>
    </location>
</feature>
<keyword evidence="1" id="KW-0812">Transmembrane</keyword>
<feature type="transmembrane region" description="Helical" evidence="1">
    <location>
        <begin position="7"/>
        <end position="24"/>
    </location>
</feature>
<dbReference type="Proteomes" id="UP000596247">
    <property type="component" value="Chromosome"/>
</dbReference>
<dbReference type="EMBL" id="LR881104">
    <property type="protein sequence ID" value="CAD5236273.1"/>
    <property type="molecule type" value="Genomic_DNA"/>
</dbReference>
<organism evidence="2 3">
    <name type="scientific">Klebsiella phage vB_KvM-Eowyn</name>
    <dbReference type="NCBI Taxonomy" id="2762819"/>
    <lineage>
        <taxon>Viruses</taxon>
        <taxon>Duplodnaviria</taxon>
        <taxon>Heunggongvirae</taxon>
        <taxon>Uroviricota</taxon>
        <taxon>Caudoviricetes</taxon>
        <taxon>Chimalliviridae</taxon>
        <taxon>Eowynvirus</taxon>
        <taxon>Eowynvirus eowyn</taxon>
    </lineage>
</organism>
<accession>A0A7R8MKF3</accession>
<sequence>MKIWHRLFSTLVAILMVLVVIVGWYDWPWIAQNIGVITFALAIGYGASKFTS</sequence>
<reference evidence="2 3" key="1">
    <citation type="submission" date="2020-09" db="EMBL/GenBank/DDBJ databases">
        <authorList>
            <person name="Jameson E."/>
        </authorList>
    </citation>
    <scope>NUCLEOTIDE SEQUENCE [LARGE SCALE GENOMIC DNA]</scope>
</reference>
<evidence type="ECO:0000256" key="1">
    <source>
        <dbReference type="SAM" id="Phobius"/>
    </source>
</evidence>
<keyword evidence="1" id="KW-0472">Membrane</keyword>
<keyword evidence="3" id="KW-1185">Reference proteome</keyword>
<evidence type="ECO:0000313" key="2">
    <source>
        <dbReference type="EMBL" id="CAD5236273.1"/>
    </source>
</evidence>
<proteinExistence type="predicted"/>